<reference evidence="1 2" key="1">
    <citation type="submission" date="2017-06" db="EMBL/GenBank/DDBJ databases">
        <authorList>
            <person name="Swanenburg J."/>
            <person name="Kort R."/>
        </authorList>
    </citation>
    <scope>NUCLEOTIDE SEQUENCE [LARGE SCALE GENOMIC DNA]</scope>
    <source>
        <strain evidence="1 2">RL05</strain>
    </source>
</reference>
<dbReference type="EMBL" id="NKLP01000385">
    <property type="protein sequence ID" value="TDN27416.1"/>
    <property type="molecule type" value="Genomic_DNA"/>
</dbReference>
<name>A0A4R6CPM7_9LACO</name>
<organism evidence="1 2">
    <name type="scientific">Lactobacillus crispatus</name>
    <dbReference type="NCBI Taxonomy" id="47770"/>
    <lineage>
        <taxon>Bacteria</taxon>
        <taxon>Bacillati</taxon>
        <taxon>Bacillota</taxon>
        <taxon>Bacilli</taxon>
        <taxon>Lactobacillales</taxon>
        <taxon>Lactobacillaceae</taxon>
        <taxon>Lactobacillus</taxon>
    </lineage>
</organism>
<comment type="caution">
    <text evidence="1">The sequence shown here is derived from an EMBL/GenBank/DDBJ whole genome shotgun (WGS) entry which is preliminary data.</text>
</comment>
<sequence>MSWDHNLVIMQEIRQSNDAKQETKISVDYKATNKNYETDWIPYPFKQGENIVTVLKQLVPILKSNADTMLPIVELNQGKIKTIRSNSTNDQFMIEEFLNKHDLLSPRQLGHKTGLSVNVIATQLSNIVQDHSRSGIGLKKEDIAKVKLTQNEYNLLTSNARLLPKYAFKKLAVKHILEHKKKQENQYLKVFPYFNGKYYVDMSFGEV</sequence>
<dbReference type="AlphaFoldDB" id="A0A4R6CPM7"/>
<proteinExistence type="predicted"/>
<dbReference type="RefSeq" id="WP_133476886.1">
    <property type="nucleotide sequence ID" value="NZ_NKLP01000385.1"/>
</dbReference>
<accession>A0A4R6CPM7</accession>
<evidence type="ECO:0000313" key="2">
    <source>
        <dbReference type="Proteomes" id="UP000295195"/>
    </source>
</evidence>
<dbReference type="Proteomes" id="UP000295195">
    <property type="component" value="Unassembled WGS sequence"/>
</dbReference>
<protein>
    <submittedName>
        <fullName evidence="1">Uncharacterized protein</fullName>
    </submittedName>
</protein>
<evidence type="ECO:0000313" key="1">
    <source>
        <dbReference type="EMBL" id="TDN27416.1"/>
    </source>
</evidence>
<gene>
    <name evidence="1" type="ORF">CEE75_13950</name>
</gene>